<dbReference type="PROSITE" id="PS50088">
    <property type="entry name" value="ANK_REPEAT"/>
    <property type="match status" value="2"/>
</dbReference>
<name>A0A0M0J2N4_9EUKA</name>
<keyword evidence="8" id="KW-1185">Reference proteome</keyword>
<dbReference type="AlphaFoldDB" id="A0A0M0J2N4"/>
<feature type="repeat" description="ANK" evidence="3">
    <location>
        <begin position="84"/>
        <end position="116"/>
    </location>
</feature>
<dbReference type="Pfam" id="PF12796">
    <property type="entry name" value="Ank_2"/>
    <property type="match status" value="1"/>
</dbReference>
<sequence length="836" mass="86290">MKAVPRRPRDPREITHDASDLWFNALHGDAAEVANVIRSVPDGAVNHRGVRQWTCLFAAATRGHVEVARLLLEHGADPELEMEQGWRALMTAAQQGFAPIVQLLLEHGADPGAKNKNGDTALTLAEAANHKTALALLRAPPPALKSVQPPETEPSLAPAAPFVLILPPAPAPAPAPLASIEEEQEAANVREVVSRRERLAARLSAEIGGMKTERATSLEPANVPAESALQIVKGPTDAELRQMRVKQMREEQRAAVAAALAARTPTVPSPAPNAASAPATPSAILSKSPAFRSGATTPMTRGTPAAPSTAGSTSSAAPTVLVTLSRTPNESLGLGLGFDGDDVVVKAIGKDTPAMRCGLLREGDRVVSINGEPVSARSDIRALMTASSAVTLEIERAVEYDDVDETEEAPESVSPQAPESMPAPAPAPAPALANAETLLRVRVAAAALSTEPSAAAAAAAAAAAERLAAARAEAEAERLEALQEEAERAALLAAAVPAQIAAIAADEAEAKGPHSPAEELVAEAKRLMAEVDASDATGFAMSEAEAECLAAEADQMAEAMYAQAQLSADETAAESTATEEAEHMAMDEYAAEGVQAMYVQEKLTEVEAARTAAEHAHSMHRESLTYTEEAPVTAPSRAPALWAIARNAVRVAVTLVRTPNESLGLGLDFDGDAVVVQAIGENSPAWRSGQLRTGDRVVAMNGEPVSPASDLGALLKHATTVTLEVERAPAVAEAQPSPRTGTTSVKSMRAVLAAHFQRDAKPPVPTAGAAKPPVPVAGAAKPPVPVAGAAKPPAPAIGTPAPGASSVAAEAAKLAQQKLKAWDHLVSPLEQRAAAA</sequence>
<feature type="region of interest" description="Disordered" evidence="5">
    <location>
        <begin position="786"/>
        <end position="805"/>
    </location>
</feature>
<dbReference type="InterPro" id="IPR036034">
    <property type="entry name" value="PDZ_sf"/>
</dbReference>
<feature type="coiled-coil region" evidence="4">
    <location>
        <begin position="457"/>
        <end position="492"/>
    </location>
</feature>
<evidence type="ECO:0000256" key="1">
    <source>
        <dbReference type="ARBA" id="ARBA00022737"/>
    </source>
</evidence>
<organism evidence="7 8">
    <name type="scientific">Chrysochromulina tobinii</name>
    <dbReference type="NCBI Taxonomy" id="1460289"/>
    <lineage>
        <taxon>Eukaryota</taxon>
        <taxon>Haptista</taxon>
        <taxon>Haptophyta</taxon>
        <taxon>Prymnesiophyceae</taxon>
        <taxon>Prymnesiales</taxon>
        <taxon>Chrysochromulinaceae</taxon>
        <taxon>Chrysochromulina</taxon>
    </lineage>
</organism>
<evidence type="ECO:0000313" key="7">
    <source>
        <dbReference type="EMBL" id="KOO20785.1"/>
    </source>
</evidence>
<feature type="region of interest" description="Disordered" evidence="5">
    <location>
        <begin position="399"/>
        <end position="429"/>
    </location>
</feature>
<proteinExistence type="predicted"/>
<feature type="repeat" description="ANK" evidence="3">
    <location>
        <begin position="51"/>
        <end position="83"/>
    </location>
</feature>
<dbReference type="InterPro" id="IPR036770">
    <property type="entry name" value="Ankyrin_rpt-contain_sf"/>
</dbReference>
<keyword evidence="1" id="KW-0677">Repeat</keyword>
<dbReference type="SUPFAM" id="SSF48403">
    <property type="entry name" value="Ankyrin repeat"/>
    <property type="match status" value="1"/>
</dbReference>
<comment type="caution">
    <text evidence="7">The sequence shown here is derived from an EMBL/GenBank/DDBJ whole genome shotgun (WGS) entry which is preliminary data.</text>
</comment>
<feature type="compositionally biased region" description="Acidic residues" evidence="5">
    <location>
        <begin position="400"/>
        <end position="410"/>
    </location>
</feature>
<feature type="domain" description="PDZ" evidence="6">
    <location>
        <begin position="652"/>
        <end position="729"/>
    </location>
</feature>
<protein>
    <submittedName>
        <fullName evidence="7">Ankyrin repeat-containing protein</fullName>
    </submittedName>
</protein>
<dbReference type="Gene3D" id="1.25.40.20">
    <property type="entry name" value="Ankyrin repeat-containing domain"/>
    <property type="match status" value="1"/>
</dbReference>
<dbReference type="InterPro" id="IPR002110">
    <property type="entry name" value="Ankyrin_rpt"/>
</dbReference>
<feature type="region of interest" description="Disordered" evidence="5">
    <location>
        <begin position="265"/>
        <end position="315"/>
    </location>
</feature>
<dbReference type="EMBL" id="JWZX01003412">
    <property type="protein sequence ID" value="KOO20785.1"/>
    <property type="molecule type" value="Genomic_DNA"/>
</dbReference>
<dbReference type="OrthoDB" id="4772757at2759"/>
<reference evidence="8" key="1">
    <citation type="journal article" date="2015" name="PLoS Genet.">
        <title>Genome Sequence and Transcriptome Analyses of Chrysochromulina tobin: Metabolic Tools for Enhanced Algal Fitness in the Prominent Order Prymnesiales (Haptophyceae).</title>
        <authorList>
            <person name="Hovde B.T."/>
            <person name="Deodato C.R."/>
            <person name="Hunsperger H.M."/>
            <person name="Ryken S.A."/>
            <person name="Yost W."/>
            <person name="Jha R.K."/>
            <person name="Patterson J."/>
            <person name="Monnat R.J. Jr."/>
            <person name="Barlow S.B."/>
            <person name="Starkenburg S.R."/>
            <person name="Cattolico R.A."/>
        </authorList>
    </citation>
    <scope>NUCLEOTIDE SEQUENCE</scope>
    <source>
        <strain evidence="8">CCMP291</strain>
    </source>
</reference>
<dbReference type="CDD" id="cd00136">
    <property type="entry name" value="PDZ_canonical"/>
    <property type="match status" value="2"/>
</dbReference>
<dbReference type="Proteomes" id="UP000037460">
    <property type="component" value="Unassembled WGS sequence"/>
</dbReference>
<keyword evidence="4" id="KW-0175">Coiled coil</keyword>
<dbReference type="InterPro" id="IPR001478">
    <property type="entry name" value="PDZ"/>
</dbReference>
<dbReference type="Pfam" id="PF17820">
    <property type="entry name" value="PDZ_6"/>
    <property type="match status" value="2"/>
</dbReference>
<keyword evidence="2 3" id="KW-0040">ANK repeat</keyword>
<evidence type="ECO:0000259" key="6">
    <source>
        <dbReference type="PROSITE" id="PS50106"/>
    </source>
</evidence>
<evidence type="ECO:0000256" key="4">
    <source>
        <dbReference type="SAM" id="Coils"/>
    </source>
</evidence>
<evidence type="ECO:0000256" key="3">
    <source>
        <dbReference type="PROSITE-ProRule" id="PRU00023"/>
    </source>
</evidence>
<dbReference type="PROSITE" id="PS50106">
    <property type="entry name" value="PDZ"/>
    <property type="match status" value="2"/>
</dbReference>
<accession>A0A0M0J2N4</accession>
<dbReference type="InterPro" id="IPR041489">
    <property type="entry name" value="PDZ_6"/>
</dbReference>
<feature type="compositionally biased region" description="Low complexity" evidence="5">
    <location>
        <begin position="265"/>
        <end position="283"/>
    </location>
</feature>
<dbReference type="SUPFAM" id="SSF50156">
    <property type="entry name" value="PDZ domain-like"/>
    <property type="match status" value="2"/>
</dbReference>
<dbReference type="SMART" id="SM00228">
    <property type="entry name" value="PDZ"/>
    <property type="match status" value="2"/>
</dbReference>
<dbReference type="Gene3D" id="2.30.42.10">
    <property type="match status" value="2"/>
</dbReference>
<evidence type="ECO:0000313" key="8">
    <source>
        <dbReference type="Proteomes" id="UP000037460"/>
    </source>
</evidence>
<gene>
    <name evidence="7" type="ORF">Ctob_000183</name>
</gene>
<dbReference type="SMART" id="SM00248">
    <property type="entry name" value="ANK"/>
    <property type="match status" value="2"/>
</dbReference>
<feature type="compositionally biased region" description="Low complexity" evidence="5">
    <location>
        <begin position="302"/>
        <end position="315"/>
    </location>
</feature>
<feature type="domain" description="PDZ" evidence="6">
    <location>
        <begin position="321"/>
        <end position="398"/>
    </location>
</feature>
<dbReference type="InterPro" id="IPR050776">
    <property type="entry name" value="Ank_Repeat/CDKN_Inhibitor"/>
</dbReference>
<evidence type="ECO:0000256" key="5">
    <source>
        <dbReference type="SAM" id="MobiDB-lite"/>
    </source>
</evidence>
<dbReference type="PROSITE" id="PS50297">
    <property type="entry name" value="ANK_REP_REGION"/>
    <property type="match status" value="2"/>
</dbReference>
<dbReference type="PANTHER" id="PTHR24201">
    <property type="entry name" value="ANK_REP_REGION DOMAIN-CONTAINING PROTEIN"/>
    <property type="match status" value="1"/>
</dbReference>
<evidence type="ECO:0000256" key="2">
    <source>
        <dbReference type="ARBA" id="ARBA00023043"/>
    </source>
</evidence>